<dbReference type="PANTHER" id="PTHR24255">
    <property type="entry name" value="COMPLEMENT COMPONENT 1, S SUBCOMPONENT-RELATED"/>
    <property type="match status" value="1"/>
</dbReference>
<evidence type="ECO:0000256" key="5">
    <source>
        <dbReference type="ARBA" id="ARBA00022670"/>
    </source>
</evidence>
<evidence type="ECO:0000259" key="14">
    <source>
        <dbReference type="PROSITE" id="PS50240"/>
    </source>
</evidence>
<dbReference type="GO" id="GO:0045087">
    <property type="term" value="P:innate immune response"/>
    <property type="evidence" value="ECO:0007669"/>
    <property type="project" value="UniProtKB-KW"/>
</dbReference>
<evidence type="ECO:0000313" key="19">
    <source>
        <dbReference type="RefSeq" id="XP_020850043.1"/>
    </source>
</evidence>
<dbReference type="RefSeq" id="XP_020850040.1">
    <property type="nucleotide sequence ID" value="XM_020994381.1"/>
</dbReference>
<keyword evidence="3" id="KW-0399">Innate immunity</keyword>
<keyword evidence="2" id="KW-0964">Secreted</keyword>
<evidence type="ECO:0000313" key="18">
    <source>
        <dbReference type="RefSeq" id="XP_020850042.1"/>
    </source>
</evidence>
<dbReference type="RefSeq" id="XP_020850044.1">
    <property type="nucleotide sequence ID" value="XM_020994385.1"/>
</dbReference>
<organism evidence="15 17">
    <name type="scientific">Phascolarctos cinereus</name>
    <name type="common">Koala</name>
    <dbReference type="NCBI Taxonomy" id="38626"/>
    <lineage>
        <taxon>Eukaryota</taxon>
        <taxon>Metazoa</taxon>
        <taxon>Chordata</taxon>
        <taxon>Craniata</taxon>
        <taxon>Vertebrata</taxon>
        <taxon>Euteleostomi</taxon>
        <taxon>Mammalia</taxon>
        <taxon>Metatheria</taxon>
        <taxon>Diprotodontia</taxon>
        <taxon>Phascolarctidae</taxon>
        <taxon>Phascolarctos</taxon>
    </lineage>
</organism>
<evidence type="ECO:0000313" key="20">
    <source>
        <dbReference type="RefSeq" id="XP_020850044.1"/>
    </source>
</evidence>
<evidence type="ECO:0000256" key="13">
    <source>
        <dbReference type="SAM" id="MobiDB-lite"/>
    </source>
</evidence>
<evidence type="ECO:0000256" key="10">
    <source>
        <dbReference type="ARBA" id="ARBA00022875"/>
    </source>
</evidence>
<dbReference type="SMART" id="SM00020">
    <property type="entry name" value="Tryp_SPc"/>
    <property type="match status" value="1"/>
</dbReference>
<accession>A0A6P5L335</accession>
<dbReference type="SUPFAM" id="SSF50494">
    <property type="entry name" value="Trypsin-like serine proteases"/>
    <property type="match status" value="1"/>
</dbReference>
<dbReference type="PROSITE" id="PS00135">
    <property type="entry name" value="TRYPSIN_SER"/>
    <property type="match status" value="1"/>
</dbReference>
<dbReference type="PRINTS" id="PR00722">
    <property type="entry name" value="CHYMOTRYPSIN"/>
</dbReference>
<dbReference type="RefSeq" id="XP_020850043.1">
    <property type="nucleotide sequence ID" value="XM_020994384.1"/>
</dbReference>
<keyword evidence="8" id="KW-0720">Serine protease</keyword>
<protein>
    <submittedName>
        <fullName evidence="16 17">Complement C1r subcomponent-like protein isoform X1</fullName>
    </submittedName>
</protein>
<evidence type="ECO:0000256" key="2">
    <source>
        <dbReference type="ARBA" id="ARBA00022525"/>
    </source>
</evidence>
<evidence type="ECO:0000256" key="11">
    <source>
        <dbReference type="ARBA" id="ARBA00023157"/>
    </source>
</evidence>
<dbReference type="PROSITE" id="PS50240">
    <property type="entry name" value="TRYPSIN_DOM"/>
    <property type="match status" value="1"/>
</dbReference>
<evidence type="ECO:0000256" key="3">
    <source>
        <dbReference type="ARBA" id="ARBA00022588"/>
    </source>
</evidence>
<dbReference type="AlphaFoldDB" id="A0A6P5L335"/>
<dbReference type="OMA" id="QHESHNF"/>
<comment type="subcellular location">
    <subcellularLocation>
        <location evidence="1">Secreted</location>
    </subcellularLocation>
</comment>
<evidence type="ECO:0000256" key="8">
    <source>
        <dbReference type="ARBA" id="ARBA00022825"/>
    </source>
</evidence>
<dbReference type="Proteomes" id="UP000515140">
    <property type="component" value="Unplaced"/>
</dbReference>
<dbReference type="RefSeq" id="XP_020850041.1">
    <property type="nucleotide sequence ID" value="XM_020994382.1"/>
</dbReference>
<keyword evidence="11" id="KW-1015">Disulfide bond</keyword>
<evidence type="ECO:0000256" key="7">
    <source>
        <dbReference type="ARBA" id="ARBA00022801"/>
    </source>
</evidence>
<feature type="region of interest" description="Disordered" evidence="13">
    <location>
        <begin position="96"/>
        <end position="125"/>
    </location>
</feature>
<dbReference type="Gene3D" id="2.40.10.10">
    <property type="entry name" value="Trypsin-like serine proteases"/>
    <property type="match status" value="2"/>
</dbReference>
<dbReference type="GeneTree" id="ENSGT00940000162495"/>
<dbReference type="InterPro" id="IPR009003">
    <property type="entry name" value="Peptidase_S1_PA"/>
</dbReference>
<evidence type="ECO:0000256" key="12">
    <source>
        <dbReference type="ARBA" id="ARBA00023180"/>
    </source>
</evidence>
<evidence type="ECO:0000313" key="17">
    <source>
        <dbReference type="RefSeq" id="XP_020850041.1"/>
    </source>
</evidence>
<dbReference type="GO" id="GO:0006958">
    <property type="term" value="P:complement activation, classical pathway"/>
    <property type="evidence" value="ECO:0007669"/>
    <property type="project" value="UniProtKB-KW"/>
</dbReference>
<evidence type="ECO:0000256" key="4">
    <source>
        <dbReference type="ARBA" id="ARBA00022659"/>
    </source>
</evidence>
<proteinExistence type="predicted"/>
<keyword evidence="9" id="KW-0391">Immunity</keyword>
<keyword evidence="4" id="KW-0768">Sushi</keyword>
<dbReference type="CDD" id="cd00190">
    <property type="entry name" value="Tryp_SPc"/>
    <property type="match status" value="1"/>
</dbReference>
<keyword evidence="6" id="KW-0732">Signal</keyword>
<name>A0A6P5L335_PHACI</name>
<dbReference type="GO" id="GO:0072562">
    <property type="term" value="C:blood microparticle"/>
    <property type="evidence" value="ECO:0007669"/>
    <property type="project" value="TreeGrafter"/>
</dbReference>
<gene>
    <name evidence="16 17 18 19 20" type="primary">C1RL</name>
</gene>
<dbReference type="FunFam" id="2.40.10.10:FF:000035">
    <property type="entry name" value="Complement C1r subcomponent"/>
    <property type="match status" value="1"/>
</dbReference>
<evidence type="ECO:0000313" key="15">
    <source>
        <dbReference type="Proteomes" id="UP000515140"/>
    </source>
</evidence>
<keyword evidence="12" id="KW-0325">Glycoprotein</keyword>
<evidence type="ECO:0000256" key="9">
    <source>
        <dbReference type="ARBA" id="ARBA00022859"/>
    </source>
</evidence>
<dbReference type="GeneID" id="110213855"/>
<reference evidence="16 17" key="1">
    <citation type="submission" date="2025-04" db="UniProtKB">
        <authorList>
            <consortium name="RefSeq"/>
        </authorList>
    </citation>
    <scope>IDENTIFICATION</scope>
    <source>
        <tissue evidence="16 17">Spleen</tissue>
    </source>
</reference>
<sequence>MKLPFYTIFSSLENWTAIFFKGFLVYSQVVVMTCSPPQNLSIGGFEYVTRSGEDIYQDKRPYTCHKPYYEIVPAMDSGQPPPGTFTSSTQGIWKGREKSGKTSQCSPVCGQPSTPIDQNQGAPGTAKAKLGNFPWQALTIIYGRGGGALLRDRWILTAAHTIYPKDSFFQKNQSVNVFLGHTDIEEIIRLGAHSVRRVIVHPDYRPEEPNNFEGDIALLELEKSVLLSPNLLPICLPDNETLYSSGLMGYVSGFGMERGRLVSQLKYVSLPIAKREACEAWLLEKNRTEVFSSNMFCAGNRTIKQDACQGDSGGVFAVWDNTTERWMATGIVSWGIDCSKGYGFYTKVLSYVDWLKSIMEGKA</sequence>
<keyword evidence="10" id="KW-0180">Complement pathway</keyword>
<dbReference type="CTD" id="51279"/>
<dbReference type="GO" id="GO:0031638">
    <property type="term" value="P:zymogen activation"/>
    <property type="evidence" value="ECO:0007669"/>
    <property type="project" value="TreeGrafter"/>
</dbReference>
<dbReference type="InterPro" id="IPR043504">
    <property type="entry name" value="Peptidase_S1_PA_chymotrypsin"/>
</dbReference>
<dbReference type="Pfam" id="PF00089">
    <property type="entry name" value="Trypsin"/>
    <property type="match status" value="1"/>
</dbReference>
<feature type="domain" description="Peptidase S1" evidence="14">
    <location>
        <begin position="107"/>
        <end position="360"/>
    </location>
</feature>
<dbReference type="FunFam" id="2.40.10.10:FF:000159">
    <property type="entry name" value="Complement C1r subcomponent like"/>
    <property type="match status" value="1"/>
</dbReference>
<dbReference type="PANTHER" id="PTHR24255:SF26">
    <property type="entry name" value="COMPLEMENT C1R SUBCOMPONENT-LIKE PROTEIN"/>
    <property type="match status" value="1"/>
</dbReference>
<dbReference type="InterPro" id="IPR033116">
    <property type="entry name" value="TRYPSIN_SER"/>
</dbReference>
<feature type="compositionally biased region" description="Polar residues" evidence="13">
    <location>
        <begin position="101"/>
        <end position="122"/>
    </location>
</feature>
<keyword evidence="15" id="KW-1185">Reference proteome</keyword>
<evidence type="ECO:0000256" key="6">
    <source>
        <dbReference type="ARBA" id="ARBA00022729"/>
    </source>
</evidence>
<evidence type="ECO:0000313" key="16">
    <source>
        <dbReference type="RefSeq" id="XP_020850040.1"/>
    </source>
</evidence>
<dbReference type="GO" id="GO:0004252">
    <property type="term" value="F:serine-type endopeptidase activity"/>
    <property type="evidence" value="ECO:0007669"/>
    <property type="project" value="InterPro"/>
</dbReference>
<evidence type="ECO:0000256" key="1">
    <source>
        <dbReference type="ARBA" id="ARBA00004613"/>
    </source>
</evidence>
<dbReference type="RefSeq" id="XP_020850042.1">
    <property type="nucleotide sequence ID" value="XM_020994383.1"/>
</dbReference>
<dbReference type="KEGG" id="pcw:110213855"/>
<keyword evidence="5" id="KW-0645">Protease</keyword>
<keyword evidence="7" id="KW-0378">Hydrolase</keyword>
<dbReference type="Gene3D" id="2.10.70.10">
    <property type="entry name" value="Complement Module, domain 1"/>
    <property type="match status" value="1"/>
</dbReference>
<dbReference type="InterPro" id="IPR001254">
    <property type="entry name" value="Trypsin_dom"/>
</dbReference>
<dbReference type="InterPro" id="IPR001314">
    <property type="entry name" value="Peptidase_S1A"/>
</dbReference>